<feature type="region of interest" description="Disordered" evidence="6">
    <location>
        <begin position="67"/>
        <end position="91"/>
    </location>
</feature>
<dbReference type="RefSeq" id="XP_021100033.1">
    <property type="nucleotide sequence ID" value="XM_021244374.1"/>
</dbReference>
<dbReference type="Proteomes" id="UP000694906">
    <property type="component" value="Unplaced"/>
</dbReference>
<evidence type="ECO:0000256" key="6">
    <source>
        <dbReference type="SAM" id="MobiDB-lite"/>
    </source>
</evidence>
<evidence type="ECO:0000256" key="1">
    <source>
        <dbReference type="ARBA" id="ARBA00022490"/>
    </source>
</evidence>
<comment type="function">
    <text evidence="2">In cyliated cells, dynein axonemal particle-specific protein required for deployment of ODA to the axoneme. Interacts with outer dynein arm (ODA) subunits.</text>
</comment>
<accession>A0AAX6RW46</accession>
<name>A0AAX6RW46_HETGA</name>
<comment type="subcellular location">
    <subcellularLocation>
        <location evidence="3">Dynein axonemal particle</location>
    </subcellularLocation>
</comment>
<dbReference type="GO" id="GO:0070840">
    <property type="term" value="F:dynein complex binding"/>
    <property type="evidence" value="ECO:0007669"/>
    <property type="project" value="InterPro"/>
</dbReference>
<keyword evidence="1" id="KW-0963">Cytoplasm</keyword>
<keyword evidence="7" id="KW-1185">Reference proteome</keyword>
<feature type="compositionally biased region" description="Low complexity" evidence="6">
    <location>
        <begin position="256"/>
        <end position="272"/>
    </location>
</feature>
<evidence type="ECO:0000313" key="7">
    <source>
        <dbReference type="Proteomes" id="UP000694906"/>
    </source>
</evidence>
<evidence type="ECO:0000256" key="3">
    <source>
        <dbReference type="ARBA" id="ARBA00024190"/>
    </source>
</evidence>
<protein>
    <recommendedName>
        <fullName evidence="4">Dynein axonemal assembly factor 8</fullName>
    </recommendedName>
    <alternativeName>
        <fullName evidence="5">Dynein axonemal-associated protein 1</fullName>
    </alternativeName>
</protein>
<organism evidence="7 8">
    <name type="scientific">Heterocephalus glaber</name>
    <name type="common">Naked mole rat</name>
    <dbReference type="NCBI Taxonomy" id="10181"/>
    <lineage>
        <taxon>Eukaryota</taxon>
        <taxon>Metazoa</taxon>
        <taxon>Chordata</taxon>
        <taxon>Craniata</taxon>
        <taxon>Vertebrata</taxon>
        <taxon>Euteleostomi</taxon>
        <taxon>Mammalia</taxon>
        <taxon>Eutheria</taxon>
        <taxon>Euarchontoglires</taxon>
        <taxon>Glires</taxon>
        <taxon>Rodentia</taxon>
        <taxon>Hystricomorpha</taxon>
        <taxon>Bathyergidae</taxon>
        <taxon>Heterocephalus</taxon>
    </lineage>
</organism>
<feature type="compositionally biased region" description="Polar residues" evidence="6">
    <location>
        <begin position="296"/>
        <end position="308"/>
    </location>
</feature>
<dbReference type="CTD" id="146562"/>
<dbReference type="Pfam" id="PF15773">
    <property type="entry name" value="DAAP1"/>
    <property type="match status" value="3"/>
</dbReference>
<dbReference type="InterPro" id="IPR031531">
    <property type="entry name" value="DNAAF8"/>
</dbReference>
<proteinExistence type="predicted"/>
<dbReference type="GeneID" id="101702731"/>
<dbReference type="PANTHER" id="PTHR35977">
    <property type="entry name" value="CHROMOSOME 16 OPEN READING FRAME 71"/>
    <property type="match status" value="1"/>
</dbReference>
<dbReference type="GO" id="GO:0120293">
    <property type="term" value="C:dynein axonemal particle"/>
    <property type="evidence" value="ECO:0007669"/>
    <property type="project" value="UniProtKB-SubCell"/>
</dbReference>
<evidence type="ECO:0000313" key="8">
    <source>
        <dbReference type="RefSeq" id="XP_021100033.1"/>
    </source>
</evidence>
<gene>
    <name evidence="8" type="primary">CUNH16orf71</name>
</gene>
<reference evidence="8" key="1">
    <citation type="submission" date="2025-08" db="UniProtKB">
        <authorList>
            <consortium name="RefSeq"/>
        </authorList>
    </citation>
    <scope>IDENTIFICATION</scope>
</reference>
<evidence type="ECO:0000256" key="4">
    <source>
        <dbReference type="ARBA" id="ARBA00024428"/>
    </source>
</evidence>
<dbReference type="AlphaFoldDB" id="A0AAX6RW46"/>
<dbReference type="PANTHER" id="PTHR35977:SF1">
    <property type="entry name" value="DYNEIN AXONEMAL ASSEMBLY FACTOR 8"/>
    <property type="match status" value="1"/>
</dbReference>
<evidence type="ECO:0000256" key="2">
    <source>
        <dbReference type="ARBA" id="ARBA00024177"/>
    </source>
</evidence>
<feature type="compositionally biased region" description="Acidic residues" evidence="6">
    <location>
        <begin position="273"/>
        <end position="287"/>
    </location>
</feature>
<feature type="region of interest" description="Disordered" evidence="6">
    <location>
        <begin position="252"/>
        <end position="308"/>
    </location>
</feature>
<sequence>MASKDKDIVPSLGSPWDAILQAAKDQLPSLDSDSSLSDFDEEEPFIFQRNQPVLIPDLAEELAEDPAGRDKSGTWVPGAKKPPPEVCGTQAKGTHDVWHLAGRREYVSVHSSRDSKHQYGSTVPKTAGLACGTLSPSTFRDKPKYSGAQLLSMCISSSLFQQLEEWDLDYILQSLPEREDNQGNCAPRTAWWAADSCRGEGLTLNTAAQVNPIVRTTCASIKLGFQAAQGQKLAGGVRPKTEPPTIFIDLRRTEPLEPQDQSPESSSHSSSDSGEEEDEDEYEEEDTAALGDHQGPAQQASLSSWGLR</sequence>
<evidence type="ECO:0000256" key="5">
    <source>
        <dbReference type="ARBA" id="ARBA00030565"/>
    </source>
</evidence>